<dbReference type="VEuPathDB" id="FungiDB:PV08_08636"/>
<dbReference type="GeneID" id="27335719"/>
<evidence type="ECO:0000313" key="1">
    <source>
        <dbReference type="EMBL" id="KIW13448.1"/>
    </source>
</evidence>
<dbReference type="EMBL" id="KN847497">
    <property type="protein sequence ID" value="KIW13448.1"/>
    <property type="molecule type" value="Genomic_DNA"/>
</dbReference>
<organism evidence="1 2">
    <name type="scientific">Exophiala spinifera</name>
    <dbReference type="NCBI Taxonomy" id="91928"/>
    <lineage>
        <taxon>Eukaryota</taxon>
        <taxon>Fungi</taxon>
        <taxon>Dikarya</taxon>
        <taxon>Ascomycota</taxon>
        <taxon>Pezizomycotina</taxon>
        <taxon>Eurotiomycetes</taxon>
        <taxon>Chaetothyriomycetidae</taxon>
        <taxon>Chaetothyriales</taxon>
        <taxon>Herpotrichiellaceae</taxon>
        <taxon>Exophiala</taxon>
    </lineage>
</organism>
<dbReference type="OrthoDB" id="5404420at2759"/>
<proteinExistence type="predicted"/>
<accession>A0A0D2B3I4</accession>
<dbReference type="AlphaFoldDB" id="A0A0D2B3I4"/>
<gene>
    <name evidence="1" type="ORF">PV08_08636</name>
</gene>
<keyword evidence="2" id="KW-1185">Reference proteome</keyword>
<dbReference type="RefSeq" id="XP_016233664.1">
    <property type="nucleotide sequence ID" value="XM_016382961.1"/>
</dbReference>
<evidence type="ECO:0000313" key="2">
    <source>
        <dbReference type="Proteomes" id="UP000053328"/>
    </source>
</evidence>
<dbReference type="HOGENOM" id="CLU_1713281_0_0_1"/>
<name>A0A0D2B3I4_9EURO</name>
<sequence length="153" mass="17698">MPTPGFILESSDLRIVTTRFPRGPMEGRYVTGLQGRCARQFHLVINAQQGTSRTIEAGEHWMIRWDYDPEKGPHVNASFGTSNATKFAFKPVPRHAGQRDDDPYWEAILDQSRSIAFDKHRTDSYPIDAKHLAERWIHRYWGPAPNWTAQIHR</sequence>
<protein>
    <submittedName>
        <fullName evidence="1">Uncharacterized protein</fullName>
    </submittedName>
</protein>
<reference evidence="1 2" key="1">
    <citation type="submission" date="2015-01" db="EMBL/GenBank/DDBJ databases">
        <title>The Genome Sequence of Exophiala spinifera CBS89968.</title>
        <authorList>
            <consortium name="The Broad Institute Genomics Platform"/>
            <person name="Cuomo C."/>
            <person name="de Hoog S."/>
            <person name="Gorbushina A."/>
            <person name="Stielow B."/>
            <person name="Teixiera M."/>
            <person name="Abouelleil A."/>
            <person name="Chapman S.B."/>
            <person name="Priest M."/>
            <person name="Young S.K."/>
            <person name="Wortman J."/>
            <person name="Nusbaum C."/>
            <person name="Birren B."/>
        </authorList>
    </citation>
    <scope>NUCLEOTIDE SEQUENCE [LARGE SCALE GENOMIC DNA]</scope>
    <source>
        <strain evidence="1 2">CBS 89968</strain>
    </source>
</reference>
<dbReference type="Proteomes" id="UP000053328">
    <property type="component" value="Unassembled WGS sequence"/>
</dbReference>